<dbReference type="InterPro" id="IPR011989">
    <property type="entry name" value="ARM-like"/>
</dbReference>
<dbReference type="PROSITE" id="PS50166">
    <property type="entry name" value="IMPORTIN_B_NT"/>
    <property type="match status" value="1"/>
</dbReference>
<dbReference type="Gene3D" id="1.25.10.10">
    <property type="entry name" value="Leucine-rich Repeat Variant"/>
    <property type="match status" value="1"/>
</dbReference>
<dbReference type="VEuPathDB" id="FungiDB:CH63R_07714"/>
<dbReference type="KEGG" id="chig:CH63R_07714"/>
<dbReference type="Pfam" id="PF01812">
    <property type="entry name" value="5-FTHF_cyc-lig"/>
    <property type="match status" value="1"/>
</dbReference>
<dbReference type="GeneID" id="28866796"/>
<proteinExistence type="predicted"/>
<name>A0A1B7YA68_COLHI</name>
<keyword evidence="1" id="KW-0819">tRNA processing</keyword>
<evidence type="ECO:0000313" key="5">
    <source>
        <dbReference type="Proteomes" id="UP000092177"/>
    </source>
</evidence>
<dbReference type="Proteomes" id="UP000092177">
    <property type="component" value="Chromosome 5"/>
</dbReference>
<dbReference type="Pfam" id="PF24139">
    <property type="entry name" value="TPR_TNPO3_IPO13_4th"/>
    <property type="match status" value="1"/>
</dbReference>
<dbReference type="Pfam" id="PF08389">
    <property type="entry name" value="Xpo1"/>
    <property type="match status" value="1"/>
</dbReference>
<dbReference type="PANTHER" id="PTHR12363:SF53">
    <property type="entry name" value="MRNA TRANSPORT REGULATOR MTR10"/>
    <property type="match status" value="1"/>
</dbReference>
<evidence type="ECO:0000313" key="4">
    <source>
        <dbReference type="EMBL" id="OBR08949.1"/>
    </source>
</evidence>
<sequence length="1382" mass="154522">MASLVAAKNQLRSAMKDRLTGIAHDSIKAQSQAVFETLKTFRPYVEAQKVSIFLSMPSGEIQTDDIVRHALLAGKHVYIPYLHKSPFAPGETPPRVMDMVRLRDLHDYESLQLDKWGIPSIDPRTVNQRDRVLGEPGAESSELSFLDLMLLPGVAFDIDSNSGSLRRLGHGKGFYDLFIRRYASKYSELSLRHPVLLYGLALSEQFLSQPSDGPVPVAQHDQQLHGLILGNGELCLYGDNPVVSTFVYRPKACFAVGGVVLFSTRFLSSSINSGSTRRCHPSAVFALHRCPLLLQVGLGNLLHFNRIVDDEIHELIETLPNPSILEKLEDKVDGWEQHPATAAASTSGHFRAKRLDCFSLPPETLTFLPPAAALARRHIALHLPPCPEIAPVTYPTLRTINVCDTLFWSSSMAANGASEAFAPSDVLSAMVTMRGGEQESKKKAHAYLERFQKSKDAWGTIIGILQSDGEPEAKLFAAITLRGKITYDLATQVSETELPALRDQILLLLKHFAAGPKPIRVQLCVCLATLAVQMKDWKDVLPTVVSSLGDSVESHAAILDFLRVLPEEVTEGRKITLTEEELSQRTRELLGDNTDQVVQLLINYAQSSASAAQNPQLMECITSWLREVPVSTVVNSPLLDVIFNAVGNDQASQEAAECLCTIFRETRDVDDNLEVIQVLLPRVISLRPRIAAAVEDEDTEVYKSLTKIFALAAEAWVVAIAREPGHFGSLVDAVLECAARDKDRDVIEHTFQFWYELKQYIVLERYIEARLQLVDTYSKLVDILLKHLEYPQSESASETDLFDGDREAEEKFREFRHQMGDTLKDSCEVMGVTDCLTKVLAAIKIWMHKYAGQASASSVPHWQELEAPLFAMRAMGQMVDKEENVVLPQLMPLLVQIPGHEKLRFATIMVLGRYTEWTSAHPEYLEPQFNYIVTSFQTDSKEVVRAAAMAIKYFCTDCKQLLSGQVLQMQTFYDQILDKLPDMSQEEITEGVASVVAVQPPAEIYKLLKLYCDPLVQRLMNKANVATDDKGKLALADHLQLITIFIQIVVPYVGPGEENPAVKYWQEVFPVLATILDNFMGFVPICERICRCWRNMIISYRTAMTPLLPEMANKLAGGFAASRQGAFLWVTAAILREFSEDREHVNHEITQSIYAFFEAQTTTFLRVMSDLQPSELPDVIEDFFRLLIDALLYYPAKLIPSELLGPIFEAAVYALTLEQRDPLSATLHFLRDLLTYGGDNPATSDVLPPDVAAHIREVVSKLLANHGEKLVKQVMAGMMITFPRDCFADGSGVLLAMFELFPAQTTNWVERTIQLLPQGTITPVEANRLMTKIKERLGGNDSTAIRQVRALLQDFTNTYRRRYVAPREGLGQLEAARFHFTG</sequence>
<protein>
    <submittedName>
        <fullName evidence="4">Exportin 1-like protein</fullName>
    </submittedName>
</protein>
<reference evidence="5" key="1">
    <citation type="journal article" date="2017" name="BMC Genomics">
        <title>Gapless genome assembly of Colletotrichum higginsianum reveals chromosome structure and association of transposable elements with secondary metabolite gene clusters.</title>
        <authorList>
            <person name="Dallery J.-F."/>
            <person name="Lapalu N."/>
            <person name="Zampounis A."/>
            <person name="Pigne S."/>
            <person name="Luyten I."/>
            <person name="Amselem J."/>
            <person name="Wittenberg A.H.J."/>
            <person name="Zhou S."/>
            <person name="de Queiroz M.V."/>
            <person name="Robin G.P."/>
            <person name="Auger A."/>
            <person name="Hainaut M."/>
            <person name="Henrissat B."/>
            <person name="Kim K.-T."/>
            <person name="Lee Y.-H."/>
            <person name="Lespinet O."/>
            <person name="Schwartz D.C."/>
            <person name="Thon M.R."/>
            <person name="O'Connell R.J."/>
        </authorList>
    </citation>
    <scope>NUCLEOTIDE SEQUENCE [LARGE SCALE GENOMIC DNA]</scope>
    <source>
        <strain evidence="5">IMI 349063</strain>
    </source>
</reference>
<dbReference type="Pfam" id="PF03810">
    <property type="entry name" value="IBN_N"/>
    <property type="match status" value="1"/>
</dbReference>
<organism evidence="4 5">
    <name type="scientific">Colletotrichum higginsianum (strain IMI 349063)</name>
    <name type="common">Crucifer anthracnose fungus</name>
    <dbReference type="NCBI Taxonomy" id="759273"/>
    <lineage>
        <taxon>Eukaryota</taxon>
        <taxon>Fungi</taxon>
        <taxon>Dikarya</taxon>
        <taxon>Ascomycota</taxon>
        <taxon>Pezizomycotina</taxon>
        <taxon>Sordariomycetes</taxon>
        <taxon>Hypocreomycetidae</taxon>
        <taxon>Glomerellales</taxon>
        <taxon>Glomerellaceae</taxon>
        <taxon>Colletotrichum</taxon>
        <taxon>Colletotrichum destructivum species complex</taxon>
    </lineage>
</organism>
<dbReference type="SUPFAM" id="SSF100950">
    <property type="entry name" value="NagB/RpiA/CoA transferase-like"/>
    <property type="match status" value="1"/>
</dbReference>
<dbReference type="Pfam" id="PF24138">
    <property type="entry name" value="TPR_TNPO3_IPO13_2nd"/>
    <property type="match status" value="1"/>
</dbReference>
<dbReference type="InterPro" id="IPR058537">
    <property type="entry name" value="TPR_TNPO3_IPO13_4th"/>
</dbReference>
<evidence type="ECO:0000256" key="1">
    <source>
        <dbReference type="ARBA" id="ARBA00022694"/>
    </source>
</evidence>
<dbReference type="InterPro" id="IPR002698">
    <property type="entry name" value="FTHF_cligase"/>
</dbReference>
<dbReference type="OrthoDB" id="435593at2759"/>
<dbReference type="InterPro" id="IPR024185">
    <property type="entry name" value="FTHF_cligase-like_sf"/>
</dbReference>
<dbReference type="InterPro" id="IPR051345">
    <property type="entry name" value="Importin_beta-like_NTR"/>
</dbReference>
<dbReference type="InterPro" id="IPR001494">
    <property type="entry name" value="Importin-beta_N"/>
</dbReference>
<dbReference type="FunFam" id="1.25.10.10:FF:000266">
    <property type="entry name" value="mRNA transport regulator MTR10"/>
    <property type="match status" value="1"/>
</dbReference>
<comment type="function">
    <text evidence="2">tRNA nucleus export receptor which facilitates tRNA translocation across the nuclear pore complex. Involved in pre-tRNA splicing, probably by affecting the interaction of pre-tRNA with splicing endonuclease.</text>
</comment>
<dbReference type="InterPro" id="IPR057941">
    <property type="entry name" value="TPR_TNPO3_IPO13_2nd"/>
</dbReference>
<dbReference type="EMBL" id="LTAN01000005">
    <property type="protein sequence ID" value="OBR08949.1"/>
    <property type="molecule type" value="Genomic_DNA"/>
</dbReference>
<evidence type="ECO:0000256" key="2">
    <source>
        <dbReference type="ARBA" id="ARBA00025147"/>
    </source>
</evidence>
<dbReference type="SMART" id="SM00913">
    <property type="entry name" value="IBN_N"/>
    <property type="match status" value="1"/>
</dbReference>
<dbReference type="GO" id="GO:0005634">
    <property type="term" value="C:nucleus"/>
    <property type="evidence" value="ECO:0007669"/>
    <property type="project" value="UniProtKB-ARBA"/>
</dbReference>
<feature type="domain" description="Importin N-terminal" evidence="3">
    <location>
        <begin position="444"/>
        <end position="511"/>
    </location>
</feature>
<dbReference type="RefSeq" id="XP_018157467.1">
    <property type="nucleotide sequence ID" value="XM_018302689.1"/>
</dbReference>
<dbReference type="GO" id="GO:0006606">
    <property type="term" value="P:protein import into nucleus"/>
    <property type="evidence" value="ECO:0007669"/>
    <property type="project" value="TreeGrafter"/>
</dbReference>
<dbReference type="InterPro" id="IPR013598">
    <property type="entry name" value="Exportin-1/Importin-b-like"/>
</dbReference>
<dbReference type="GO" id="GO:0005737">
    <property type="term" value="C:cytoplasm"/>
    <property type="evidence" value="ECO:0007669"/>
    <property type="project" value="TreeGrafter"/>
</dbReference>
<dbReference type="InterPro" id="IPR057942">
    <property type="entry name" value="TPR_TNPO3_IPO13_3rd"/>
</dbReference>
<dbReference type="GO" id="GO:0031267">
    <property type="term" value="F:small GTPase binding"/>
    <property type="evidence" value="ECO:0007669"/>
    <property type="project" value="InterPro"/>
</dbReference>
<dbReference type="SUPFAM" id="SSF48371">
    <property type="entry name" value="ARM repeat"/>
    <property type="match status" value="1"/>
</dbReference>
<dbReference type="PANTHER" id="PTHR12363">
    <property type="entry name" value="TRANSPORTIN 3 AND IMPORTIN 13"/>
    <property type="match status" value="1"/>
</dbReference>
<dbReference type="InterPro" id="IPR037171">
    <property type="entry name" value="NagB/RpiA_transferase-like"/>
</dbReference>
<dbReference type="GO" id="GO:0008033">
    <property type="term" value="P:tRNA processing"/>
    <property type="evidence" value="ECO:0007669"/>
    <property type="project" value="UniProtKB-KW"/>
</dbReference>
<evidence type="ECO:0000259" key="3">
    <source>
        <dbReference type="PROSITE" id="PS50166"/>
    </source>
</evidence>
<dbReference type="Gene3D" id="3.40.50.10420">
    <property type="entry name" value="NagB/RpiA/CoA transferase-like"/>
    <property type="match status" value="1"/>
</dbReference>
<gene>
    <name evidence="4" type="ORF">CH63R_07714</name>
</gene>
<dbReference type="InterPro" id="IPR016024">
    <property type="entry name" value="ARM-type_fold"/>
</dbReference>
<accession>A0A1B7YA68</accession>
<dbReference type="Pfam" id="PF24140">
    <property type="entry name" value="TPR_TNPO3_IPO13_3rd"/>
    <property type="match status" value="1"/>
</dbReference>
<comment type="caution">
    <text evidence="4">The sequence shown here is derived from an EMBL/GenBank/DDBJ whole genome shotgun (WGS) entry which is preliminary data.</text>
</comment>
<keyword evidence="5" id="KW-1185">Reference proteome</keyword>